<dbReference type="AlphaFoldDB" id="A0A645CXH3"/>
<sequence length="262" mass="29581">MASVLQRISQIKQPRGGYLPLALFDCTSLADEFIISDQENIGKGLIGTAVDYLYRFICTHDAERAFSVSLLGAREIKEKERAMALLNSISGLDDLSIINACKLTGYDVCFRSSISRYVPVENILPNAETIQNIRVMVNRCKRYFDVHRPIVKFEVTFPGGYTAKVDSGDADFITTNTLWDLKTSVAKPTSLNTLQLFMYYLLSERSFGFGIDYVEKIGIFNPRRNESYLLDVLQISPEITATVNRDVLGTDDKFPIPFPRFL</sequence>
<accession>A0A645CXH3</accession>
<proteinExistence type="predicted"/>
<evidence type="ECO:0008006" key="2">
    <source>
        <dbReference type="Google" id="ProtNLM"/>
    </source>
</evidence>
<comment type="caution">
    <text evidence="1">The sequence shown here is derived from an EMBL/GenBank/DDBJ whole genome shotgun (WGS) entry which is preliminary data.</text>
</comment>
<gene>
    <name evidence="1" type="ORF">SDC9_128690</name>
</gene>
<evidence type="ECO:0000313" key="1">
    <source>
        <dbReference type="EMBL" id="MPM81634.1"/>
    </source>
</evidence>
<name>A0A645CXH3_9ZZZZ</name>
<reference evidence="1" key="1">
    <citation type="submission" date="2019-08" db="EMBL/GenBank/DDBJ databases">
        <authorList>
            <person name="Kucharzyk K."/>
            <person name="Murdoch R.W."/>
            <person name="Higgins S."/>
            <person name="Loffler F."/>
        </authorList>
    </citation>
    <scope>NUCLEOTIDE SEQUENCE</scope>
</reference>
<protein>
    <recommendedName>
        <fullName evidence="2">PD-(D/E)XK endonuclease-like domain-containing protein</fullName>
    </recommendedName>
</protein>
<organism evidence="1">
    <name type="scientific">bioreactor metagenome</name>
    <dbReference type="NCBI Taxonomy" id="1076179"/>
    <lineage>
        <taxon>unclassified sequences</taxon>
        <taxon>metagenomes</taxon>
        <taxon>ecological metagenomes</taxon>
    </lineage>
</organism>
<dbReference type="EMBL" id="VSSQ01030932">
    <property type="protein sequence ID" value="MPM81634.1"/>
    <property type="molecule type" value="Genomic_DNA"/>
</dbReference>